<proteinExistence type="predicted"/>
<evidence type="ECO:0000259" key="1">
    <source>
        <dbReference type="Pfam" id="PF08804"/>
    </source>
</evidence>
<gene>
    <name evidence="2" type="ORF">ENV41_00855</name>
</gene>
<dbReference type="InterPro" id="IPR012339">
    <property type="entry name" value="Phage_T4_Gp32_ssDNA-bd"/>
</dbReference>
<reference evidence="2" key="1">
    <citation type="journal article" date="2020" name="mSystems">
        <title>Genome- and Community-Level Interaction Insights into Carbon Utilization and Element Cycling Functions of Hydrothermarchaeota in Hydrothermal Sediment.</title>
        <authorList>
            <person name="Zhou Z."/>
            <person name="Liu Y."/>
            <person name="Xu W."/>
            <person name="Pan J."/>
            <person name="Luo Z.H."/>
            <person name="Li M."/>
        </authorList>
    </citation>
    <scope>NUCLEOTIDE SEQUENCE [LARGE SCALE GENOMIC DNA]</scope>
    <source>
        <strain evidence="2">SpSt-757</strain>
    </source>
</reference>
<protein>
    <recommendedName>
        <fullName evidence="1">Bacteriophage T4 Gp32 single-stranded DNA-binding domain-containing protein</fullName>
    </recommendedName>
</protein>
<accession>A0A7V3J969</accession>
<sequence>MNLIRILPQKDPSKLYYKKVKLHYRLKGSKMQYCRSSIGEECPVCEFIERLPKTDSRSVEVYRRLKPVRRYLMNIVPLDEEKRVVLYLAPQTVFMDISSIIFDPDYGDVTDPVKGRNLVIEKIVPGGDRGRTEYKVRAKPNVSPVDSGLLEHVVDLEGFVRDRVISYEAMEAMLRDGGDDEDVMVYYSSFAERMDSVGGVTDRSPKIDMGEDVKPALSVRSSDKVVEESDLQRKIKDLFLK</sequence>
<dbReference type="Gene3D" id="3.90.198.10">
    <property type="entry name" value="Replication Fork Single-Stranded Dna Binding Protein"/>
    <property type="match status" value="1"/>
</dbReference>
<dbReference type="EMBL" id="DTGG01000024">
    <property type="protein sequence ID" value="HFZ08671.1"/>
    <property type="molecule type" value="Genomic_DNA"/>
</dbReference>
<dbReference type="GO" id="GO:0003697">
    <property type="term" value="F:single-stranded DNA binding"/>
    <property type="evidence" value="ECO:0007669"/>
    <property type="project" value="InterPro"/>
</dbReference>
<dbReference type="AlphaFoldDB" id="A0A7V3J969"/>
<evidence type="ECO:0000313" key="2">
    <source>
        <dbReference type="EMBL" id="HFZ08671.1"/>
    </source>
</evidence>
<feature type="domain" description="Bacteriophage T4 Gp32 single-stranded DNA-binding" evidence="1">
    <location>
        <begin position="2"/>
        <end position="168"/>
    </location>
</feature>
<name>A0A7V3J969_UNCC3</name>
<organism evidence="2">
    <name type="scientific">candidate division CPR3 bacterium</name>
    <dbReference type="NCBI Taxonomy" id="2268181"/>
    <lineage>
        <taxon>Bacteria</taxon>
        <taxon>Bacteria division CPR3</taxon>
    </lineage>
</organism>
<dbReference type="InterPro" id="IPR044947">
    <property type="entry name" value="Phage_T4_Gp32_ssDNA-bd_sf"/>
</dbReference>
<dbReference type="Pfam" id="PF08804">
    <property type="entry name" value="gp32"/>
    <property type="match status" value="1"/>
</dbReference>
<comment type="caution">
    <text evidence="2">The sequence shown here is derived from an EMBL/GenBank/DDBJ whole genome shotgun (WGS) entry which is preliminary data.</text>
</comment>